<evidence type="ECO:0000256" key="1">
    <source>
        <dbReference type="SAM" id="MobiDB-lite"/>
    </source>
</evidence>
<dbReference type="InterPro" id="IPR036691">
    <property type="entry name" value="Endo/exonu/phosph_ase_sf"/>
</dbReference>
<feature type="compositionally biased region" description="Low complexity" evidence="1">
    <location>
        <begin position="594"/>
        <end position="607"/>
    </location>
</feature>
<reference evidence="3 4" key="1">
    <citation type="submission" date="2024-07" db="EMBL/GenBank/DDBJ databases">
        <title>Chromosome-level genome assembly of the water stick insect Ranatra chinensis (Heteroptera: Nepidae).</title>
        <authorList>
            <person name="Liu X."/>
        </authorList>
    </citation>
    <scope>NUCLEOTIDE SEQUENCE [LARGE SCALE GENOMIC DNA]</scope>
    <source>
        <strain evidence="3">Cailab_2021Rc</strain>
        <tissue evidence="3">Muscle</tissue>
    </source>
</reference>
<dbReference type="Proteomes" id="UP001558652">
    <property type="component" value="Unassembled WGS sequence"/>
</dbReference>
<dbReference type="AlphaFoldDB" id="A0ABD0YYL2"/>
<dbReference type="PANTHER" id="PTHR33273">
    <property type="entry name" value="DOMAIN-CONTAINING PROTEIN, PUTATIVE-RELATED"/>
    <property type="match status" value="1"/>
</dbReference>
<evidence type="ECO:0000313" key="4">
    <source>
        <dbReference type="Proteomes" id="UP001558652"/>
    </source>
</evidence>
<feature type="region of interest" description="Disordered" evidence="1">
    <location>
        <begin position="564"/>
        <end position="615"/>
    </location>
</feature>
<keyword evidence="4" id="KW-1185">Reference proteome</keyword>
<feature type="region of interest" description="Disordered" evidence="1">
    <location>
        <begin position="462"/>
        <end position="501"/>
    </location>
</feature>
<sequence>MIPPDGGAENGHYSTRRSRGQRLLSQRGGFKGWVEEDKEDTRGLGSMRLSRLLVLDKRSKSKQLKDTIDEIPTPTNKFQALSSAPEELETVTKTRVTIKNKGRTTQVFAASKEVHTALRELFVKNNLLYHTYAFKGERRKKWVIHGLTTSAPVGEILEDVRQTIPGAVQVIQMTKTDGDGRKRVLPTFILITNAGVTQKEFKNLVIYSHYVQVQKYTTEEAVTQCYRCQLFGHSSRYCNLQQKCVRCAGNHRASECDREKIKPKCANCNEAHSLNMALKTMTYNARGLQRQLSEIIDIIVDNRVDVVLLTETHLREAHKPYIPGFTIHRKDRGTSGGGVAILVKNEIRHRQIMVPSSEMEIIGMQVNAGTRPVNFYSVYKPPDTKLDCDVLHDILSEPQVTVVAGDFNAKHTFWNCSGKNTAGTTLCKFIEANRHVHLSVPTEFTHFPDNENSPSTLDLVLTNRGPKKPEQECSTQDRQTTSQFTSRESLNDATSTAKPALTTDQDIDDAVEKFTSDIVSSLRISVPKKSTIIKPPVLPDEIKHLISTENRVRRRYFAGVHKEAAERKGFEEEKVKSRVKQTMEAAGQDERTTAASRRSASGSSNANGKKDSRNNAVARLIDKGITWPRTARMVNAIDSPSPTLDVHEELTWDPENVDLSFLEAAEGESLEPAGLGLLRRRVEEGPDLPANPEAAAHPGAAGRVPCVAGRPPTCHSAPKHRQLHSRAPKITKKKPHKIRTKALSGRPRASHEVCRFAPTCTPHSARRRGPRASPVYVGREGGGRHWALAPPLSMARGGGAVPPPLLYPAAIRHSHYLRYKAPLPPRGQASLAGYCVGEEDLI</sequence>
<accession>A0ABD0YYL2</accession>
<gene>
    <name evidence="3" type="ORF">AAG570_000950</name>
</gene>
<proteinExistence type="predicted"/>
<feature type="compositionally biased region" description="Basic residues" evidence="1">
    <location>
        <begin position="717"/>
        <end position="740"/>
    </location>
</feature>
<evidence type="ECO:0000313" key="3">
    <source>
        <dbReference type="EMBL" id="KAL1141024.1"/>
    </source>
</evidence>
<feature type="compositionally biased region" description="Basic and acidic residues" evidence="1">
    <location>
        <begin position="564"/>
        <end position="576"/>
    </location>
</feature>
<dbReference type="Pfam" id="PF03372">
    <property type="entry name" value="Exo_endo_phos"/>
    <property type="match status" value="1"/>
</dbReference>
<dbReference type="EMBL" id="JBFDAA010000001">
    <property type="protein sequence ID" value="KAL1141024.1"/>
    <property type="molecule type" value="Genomic_DNA"/>
</dbReference>
<feature type="compositionally biased region" description="Polar residues" evidence="1">
    <location>
        <begin position="472"/>
        <end position="497"/>
    </location>
</feature>
<dbReference type="InterPro" id="IPR005135">
    <property type="entry name" value="Endo/exonuclease/phosphatase"/>
</dbReference>
<dbReference type="PANTHER" id="PTHR33273:SF4">
    <property type="entry name" value="ENDONUCLEASE_EXONUCLEASE_PHOSPHATASE DOMAIN-CONTAINING PROTEIN"/>
    <property type="match status" value="1"/>
</dbReference>
<feature type="region of interest" description="Disordered" evidence="1">
    <location>
        <begin position="714"/>
        <end position="745"/>
    </location>
</feature>
<evidence type="ECO:0000259" key="2">
    <source>
        <dbReference type="Pfam" id="PF03372"/>
    </source>
</evidence>
<dbReference type="Gene3D" id="3.60.10.10">
    <property type="entry name" value="Endonuclease/exonuclease/phosphatase"/>
    <property type="match status" value="1"/>
</dbReference>
<feature type="region of interest" description="Disordered" evidence="1">
    <location>
        <begin position="1"/>
        <end position="25"/>
    </location>
</feature>
<comment type="caution">
    <text evidence="3">The sequence shown here is derived from an EMBL/GenBank/DDBJ whole genome shotgun (WGS) entry which is preliminary data.</text>
</comment>
<organism evidence="3 4">
    <name type="scientific">Ranatra chinensis</name>
    <dbReference type="NCBI Taxonomy" id="642074"/>
    <lineage>
        <taxon>Eukaryota</taxon>
        <taxon>Metazoa</taxon>
        <taxon>Ecdysozoa</taxon>
        <taxon>Arthropoda</taxon>
        <taxon>Hexapoda</taxon>
        <taxon>Insecta</taxon>
        <taxon>Pterygota</taxon>
        <taxon>Neoptera</taxon>
        <taxon>Paraneoptera</taxon>
        <taxon>Hemiptera</taxon>
        <taxon>Heteroptera</taxon>
        <taxon>Panheteroptera</taxon>
        <taxon>Nepomorpha</taxon>
        <taxon>Nepidae</taxon>
        <taxon>Ranatrinae</taxon>
        <taxon>Ranatra</taxon>
    </lineage>
</organism>
<dbReference type="SUPFAM" id="SSF56219">
    <property type="entry name" value="DNase I-like"/>
    <property type="match status" value="1"/>
</dbReference>
<feature type="domain" description="Endonuclease/exonuclease/phosphatase" evidence="2">
    <location>
        <begin position="281"/>
        <end position="465"/>
    </location>
</feature>
<protein>
    <recommendedName>
        <fullName evidence="2">Endonuclease/exonuclease/phosphatase domain-containing protein</fullName>
    </recommendedName>
</protein>
<name>A0ABD0YYL2_9HEMI</name>